<comment type="miscellaneous">
    <text evidence="12">This enzyme catalyzes only one turnover and therefore is not strictly catalytic. According to one definition, an enzyme is a biocatalyst that acts repeatedly and over many reaction cycles.</text>
</comment>
<accession>A0A6G9I990</accession>
<dbReference type="KEGG" id="orb:IPMB12_01110"/>
<feature type="binding site" evidence="14">
    <location>
        <position position="65"/>
    </location>
    <ligand>
        <name>Zn(2+)</name>
        <dbReference type="ChEBI" id="CHEBI:29105"/>
    </ligand>
</feature>
<evidence type="ECO:0000256" key="7">
    <source>
        <dbReference type="ARBA" id="ARBA00023015"/>
    </source>
</evidence>
<dbReference type="PANTHER" id="PTHR10815:SF5">
    <property type="entry name" value="METHYLATED-DNA--PROTEIN-CYSTEINE METHYLTRANSFERASE"/>
    <property type="match status" value="1"/>
</dbReference>
<feature type="binding site" evidence="14">
    <location>
        <position position="68"/>
    </location>
    <ligand>
        <name>Zn(2+)</name>
        <dbReference type="ChEBI" id="CHEBI:29105"/>
    </ligand>
</feature>
<dbReference type="Pfam" id="PF01035">
    <property type="entry name" value="DNA_binding_1"/>
    <property type="match status" value="1"/>
</dbReference>
<evidence type="ECO:0000313" key="17">
    <source>
        <dbReference type="Proteomes" id="UP000501168"/>
    </source>
</evidence>
<dbReference type="InterPro" id="IPR001497">
    <property type="entry name" value="MethylDNA_cys_MeTrfase_AS"/>
</dbReference>
<dbReference type="InterPro" id="IPR004026">
    <property type="entry name" value="Ada_DNA_repair_Zn-bd"/>
</dbReference>
<reference evidence="16 17" key="1">
    <citation type="submission" date="2020-03" db="EMBL/GenBank/DDBJ databases">
        <title>Complete genome sequence of Orbus sp. IPMB12 (BCRC 80908).</title>
        <authorList>
            <person name="Lo W.-S."/>
            <person name="Chang T.-H."/>
            <person name="Kuo C.-H."/>
        </authorList>
    </citation>
    <scope>NUCLEOTIDE SEQUENCE [LARGE SCALE GENOMIC DNA]</scope>
    <source>
        <strain evidence="16 17">IPMB12</strain>
    </source>
</reference>
<evidence type="ECO:0000313" key="16">
    <source>
        <dbReference type="EMBL" id="QIQ20399.1"/>
    </source>
</evidence>
<dbReference type="InterPro" id="IPR035451">
    <property type="entry name" value="Ada-like_dom_sf"/>
</dbReference>
<dbReference type="PANTHER" id="PTHR10815">
    <property type="entry name" value="METHYLATED-DNA--PROTEIN-CYSTEINE METHYLTRANSFERASE"/>
    <property type="match status" value="1"/>
</dbReference>
<feature type="domain" description="HTH araC/xylS-type" evidence="15">
    <location>
        <begin position="102"/>
        <end position="178"/>
    </location>
</feature>
<evidence type="ECO:0000256" key="9">
    <source>
        <dbReference type="ARBA" id="ARBA00023163"/>
    </source>
</evidence>
<dbReference type="FunCoup" id="A0A6G9I990">
    <property type="interactions" value="53"/>
</dbReference>
<dbReference type="GO" id="GO:0003908">
    <property type="term" value="F:methylated-DNA-[protein]-cysteine S-methyltransferase activity"/>
    <property type="evidence" value="ECO:0007669"/>
    <property type="project" value="UniProtKB-UniRule"/>
</dbReference>
<dbReference type="InterPro" id="IPR016221">
    <property type="entry name" value="Bifunct_regulatory_prot_Ada"/>
</dbReference>
<evidence type="ECO:0000256" key="8">
    <source>
        <dbReference type="ARBA" id="ARBA00023159"/>
    </source>
</evidence>
<dbReference type="FunFam" id="1.10.10.10:FF:000214">
    <property type="entry name" value="Methylated-DNA--protein-cysteine methyltransferase"/>
    <property type="match status" value="1"/>
</dbReference>
<evidence type="ECO:0000256" key="14">
    <source>
        <dbReference type="PIRSR" id="PIRSR000409-3"/>
    </source>
</evidence>
<feature type="active site" description="Nucleophile; methyl group acceptor from methylphosphotriester" evidence="13">
    <location>
        <position position="34"/>
    </location>
</feature>
<dbReference type="GO" id="GO:0008270">
    <property type="term" value="F:zinc ion binding"/>
    <property type="evidence" value="ECO:0007669"/>
    <property type="project" value="InterPro"/>
</dbReference>
<dbReference type="InterPro" id="IPR018060">
    <property type="entry name" value="HTH_AraC"/>
</dbReference>
<proteinExistence type="inferred from homology"/>
<evidence type="ECO:0000256" key="11">
    <source>
        <dbReference type="ARBA" id="ARBA00049348"/>
    </source>
</evidence>
<dbReference type="SUPFAM" id="SSF53155">
    <property type="entry name" value="Methylated DNA-protein cysteine methyltransferase domain"/>
    <property type="match status" value="1"/>
</dbReference>
<dbReference type="SUPFAM" id="SSF46689">
    <property type="entry name" value="Homeodomain-like"/>
    <property type="match status" value="1"/>
</dbReference>
<keyword evidence="14" id="KW-0862">Zinc</keyword>
<dbReference type="Pfam" id="PF02805">
    <property type="entry name" value="Ada_Zn_binding"/>
    <property type="match status" value="1"/>
</dbReference>
<comment type="catalytic activity">
    <reaction evidence="1 12">
        <text>a 4-O-methyl-thymidine in DNA + L-cysteinyl-[protein] = a thymidine in DNA + S-methyl-L-cysteinyl-[protein]</text>
        <dbReference type="Rhea" id="RHEA:53428"/>
        <dbReference type="Rhea" id="RHEA-COMP:10131"/>
        <dbReference type="Rhea" id="RHEA-COMP:10132"/>
        <dbReference type="Rhea" id="RHEA-COMP:13555"/>
        <dbReference type="Rhea" id="RHEA-COMP:13556"/>
        <dbReference type="ChEBI" id="CHEBI:29950"/>
        <dbReference type="ChEBI" id="CHEBI:82612"/>
        <dbReference type="ChEBI" id="CHEBI:137386"/>
        <dbReference type="ChEBI" id="CHEBI:137387"/>
        <dbReference type="EC" id="2.1.1.63"/>
    </reaction>
</comment>
<keyword evidence="6 12" id="KW-0227">DNA damage</keyword>
<dbReference type="InterPro" id="IPR008332">
    <property type="entry name" value="MethylG_MeTrfase_N"/>
</dbReference>
<dbReference type="EC" id="2.1.1.63" evidence="12"/>
<keyword evidence="5 12" id="KW-0808">Transferase</keyword>
<dbReference type="GO" id="GO:0043565">
    <property type="term" value="F:sequence-specific DNA binding"/>
    <property type="evidence" value="ECO:0007669"/>
    <property type="project" value="InterPro"/>
</dbReference>
<dbReference type="AlphaFoldDB" id="A0A6G9I990"/>
<evidence type="ECO:0000256" key="6">
    <source>
        <dbReference type="ARBA" id="ARBA00022763"/>
    </source>
</evidence>
<keyword evidence="4 12" id="KW-0489">Methyltransferase</keyword>
<comment type="subcellular location">
    <subcellularLocation>
        <location evidence="12">Cytoplasm</location>
    </subcellularLocation>
</comment>
<dbReference type="EMBL" id="CP050253">
    <property type="protein sequence ID" value="QIQ20399.1"/>
    <property type="molecule type" value="Genomic_DNA"/>
</dbReference>
<dbReference type="InParanoid" id="A0A6G9I990"/>
<comment type="cofactor">
    <cofactor evidence="14">
        <name>Zn(2+)</name>
        <dbReference type="ChEBI" id="CHEBI:29105"/>
    </cofactor>
    <text evidence="14">Binds 1 zinc ion per subunit.</text>
</comment>
<dbReference type="InterPro" id="IPR036631">
    <property type="entry name" value="MGMT_N_sf"/>
</dbReference>
<dbReference type="GO" id="GO:0003700">
    <property type="term" value="F:DNA-binding transcription factor activity"/>
    <property type="evidence" value="ECO:0007669"/>
    <property type="project" value="InterPro"/>
</dbReference>
<gene>
    <name evidence="16" type="ORF">IPMB12_01110</name>
</gene>
<evidence type="ECO:0000256" key="5">
    <source>
        <dbReference type="ARBA" id="ARBA00022679"/>
    </source>
</evidence>
<dbReference type="HAMAP" id="MF_00772">
    <property type="entry name" value="OGT"/>
    <property type="match status" value="1"/>
</dbReference>
<evidence type="ECO:0000256" key="1">
    <source>
        <dbReference type="ARBA" id="ARBA00001286"/>
    </source>
</evidence>
<dbReference type="Pfam" id="PF12833">
    <property type="entry name" value="HTH_18"/>
    <property type="match status" value="1"/>
</dbReference>
<dbReference type="Gene3D" id="1.10.10.60">
    <property type="entry name" value="Homeodomain-like"/>
    <property type="match status" value="1"/>
</dbReference>
<dbReference type="InterPro" id="IPR036388">
    <property type="entry name" value="WH-like_DNA-bd_sf"/>
</dbReference>
<comment type="catalytic activity">
    <reaction evidence="11 12">
        <text>a 6-O-methyl-2'-deoxyguanosine in DNA + L-cysteinyl-[protein] = S-methyl-L-cysteinyl-[protein] + a 2'-deoxyguanosine in DNA</text>
        <dbReference type="Rhea" id="RHEA:24000"/>
        <dbReference type="Rhea" id="RHEA-COMP:10131"/>
        <dbReference type="Rhea" id="RHEA-COMP:10132"/>
        <dbReference type="Rhea" id="RHEA-COMP:11367"/>
        <dbReference type="Rhea" id="RHEA-COMP:11368"/>
        <dbReference type="ChEBI" id="CHEBI:29950"/>
        <dbReference type="ChEBI" id="CHEBI:82612"/>
        <dbReference type="ChEBI" id="CHEBI:85445"/>
        <dbReference type="ChEBI" id="CHEBI:85448"/>
        <dbReference type="EC" id="2.1.1.63"/>
    </reaction>
</comment>
<keyword evidence="14" id="KW-0479">Metal-binding</keyword>
<dbReference type="Proteomes" id="UP000501168">
    <property type="component" value="Chromosome"/>
</dbReference>
<dbReference type="CDD" id="cd06445">
    <property type="entry name" value="ATase"/>
    <property type="match status" value="1"/>
</dbReference>
<dbReference type="GO" id="GO:0006307">
    <property type="term" value="P:DNA alkylation repair"/>
    <property type="evidence" value="ECO:0007669"/>
    <property type="project" value="UniProtKB-UniRule"/>
</dbReference>
<comment type="similarity">
    <text evidence="2 12">Belongs to the MGMT family.</text>
</comment>
<evidence type="ECO:0000256" key="4">
    <source>
        <dbReference type="ARBA" id="ARBA00022603"/>
    </source>
</evidence>
<evidence type="ECO:0000256" key="13">
    <source>
        <dbReference type="PIRSR" id="PIRSR000409-1"/>
    </source>
</evidence>
<dbReference type="Pfam" id="PF02870">
    <property type="entry name" value="Methyltransf_1N"/>
    <property type="match status" value="1"/>
</dbReference>
<dbReference type="PIRSF" id="PIRSF000409">
    <property type="entry name" value="Ada"/>
    <property type="match status" value="1"/>
</dbReference>
<dbReference type="RefSeq" id="WP_166914112.1">
    <property type="nucleotide sequence ID" value="NZ_CP050253.1"/>
</dbReference>
<evidence type="ECO:0000256" key="2">
    <source>
        <dbReference type="ARBA" id="ARBA00008711"/>
    </source>
</evidence>
<dbReference type="PROSITE" id="PS01124">
    <property type="entry name" value="HTH_ARAC_FAMILY_2"/>
    <property type="match status" value="1"/>
</dbReference>
<dbReference type="PROSITE" id="PS00374">
    <property type="entry name" value="MGMT"/>
    <property type="match status" value="1"/>
</dbReference>
<sequence>MKLTDDIMYKALVEKDPAFEGVFFAGIKTTGIFCRPTCSARKPKSENVEYFADSHEAILKGYRPCKICKPQRLPDETPAYIESLLAEIEEYPDRKIKDADLEQKGIEPHTVRRWFIKHHGMTFQAYQRTYRINSAFKKIQEGGGVLDSAYDNGFESLSGFNDSFKAIFGVSPSKAKEQNIINLMRLETPIGTMFAGATDKGICLLEFTDRKSLETELKFLTKRFNAVIVQGKNAHIDTLKAQLAEYFIGKRRDFDVSLDTAGTEFQEQVWQVLRKIPYGELWSYQQEANLLGKPKAVRAVANANGMNRMSIIIPCHRVIGSDGKLTGYGGGLWRKNWLLELEKKYKSV</sequence>
<dbReference type="GO" id="GO:0005737">
    <property type="term" value="C:cytoplasm"/>
    <property type="evidence" value="ECO:0007669"/>
    <property type="project" value="UniProtKB-SubCell"/>
</dbReference>
<dbReference type="NCBIfam" id="TIGR00589">
    <property type="entry name" value="ogt"/>
    <property type="match status" value="1"/>
</dbReference>
<dbReference type="InterPro" id="IPR023546">
    <property type="entry name" value="MGMT"/>
</dbReference>
<keyword evidence="10 12" id="KW-0234">DNA repair</keyword>
<comment type="function">
    <text evidence="12">Involved in the cellular defense against the biological effects of O6-methylguanine (O6-MeG) and O4-methylthymine (O4-MeT) in DNA. Repairs the methylated nucleobase in DNA by stoichiometrically transferring the methyl group to a cysteine residue in the enzyme. This is a suicide reaction: the enzyme is irreversibly inactivated.</text>
</comment>
<keyword evidence="8" id="KW-0010">Activator</keyword>
<evidence type="ECO:0000256" key="10">
    <source>
        <dbReference type="ARBA" id="ARBA00023204"/>
    </source>
</evidence>
<dbReference type="Gene3D" id="1.10.10.10">
    <property type="entry name" value="Winged helix-like DNA-binding domain superfamily/Winged helix DNA-binding domain"/>
    <property type="match status" value="1"/>
</dbReference>
<feature type="binding site" evidence="14">
    <location>
        <position position="34"/>
    </location>
    <ligand>
        <name>Zn(2+)</name>
        <dbReference type="ChEBI" id="CHEBI:29105"/>
    </ligand>
</feature>
<dbReference type="InterPro" id="IPR009057">
    <property type="entry name" value="Homeodomain-like_sf"/>
</dbReference>
<name>A0A6G9I990_9GAMM</name>
<organism evidence="16 17">
    <name type="scientific">Zophobihabitans entericus</name>
    <dbReference type="NCBI Taxonomy" id="1635327"/>
    <lineage>
        <taxon>Bacteria</taxon>
        <taxon>Pseudomonadati</taxon>
        <taxon>Pseudomonadota</taxon>
        <taxon>Gammaproteobacteria</taxon>
        <taxon>Orbales</taxon>
        <taxon>Orbaceae</taxon>
        <taxon>Zophobihabitans</taxon>
    </lineage>
</organism>
<evidence type="ECO:0000256" key="3">
    <source>
        <dbReference type="ARBA" id="ARBA00022490"/>
    </source>
</evidence>
<dbReference type="InterPro" id="IPR014048">
    <property type="entry name" value="MethylDNA_cys_MeTrfase_DNA-bd"/>
</dbReference>
<dbReference type="SUPFAM" id="SSF57884">
    <property type="entry name" value="Ada DNA repair protein, N-terminal domain (N-Ada 10)"/>
    <property type="match status" value="1"/>
</dbReference>
<dbReference type="Gene3D" id="3.30.160.70">
    <property type="entry name" value="Methylated DNA-protein cysteine methyltransferase domain"/>
    <property type="match status" value="1"/>
</dbReference>
<feature type="active site" description="Nucleophile; methyl group acceptor" evidence="12">
    <location>
        <position position="315"/>
    </location>
</feature>
<evidence type="ECO:0000259" key="15">
    <source>
        <dbReference type="PROSITE" id="PS01124"/>
    </source>
</evidence>
<dbReference type="SMART" id="SM00342">
    <property type="entry name" value="HTH_ARAC"/>
    <property type="match status" value="1"/>
</dbReference>
<dbReference type="SUPFAM" id="SSF46767">
    <property type="entry name" value="Methylated DNA-protein cysteine methyltransferase, C-terminal domain"/>
    <property type="match status" value="1"/>
</dbReference>
<protein>
    <recommendedName>
        <fullName evidence="12">Methylated-DNA--protein-cysteine methyltransferase</fullName>
        <ecNumber evidence="12">2.1.1.63</ecNumber>
    </recommendedName>
    <alternativeName>
        <fullName evidence="12">6-O-methylguanine-DNA methyltransferase</fullName>
        <shortName evidence="12">MGMT</shortName>
    </alternativeName>
    <alternativeName>
        <fullName evidence="12">O-6-methylguanine-DNA-alkyltransferase</fullName>
    </alternativeName>
</protein>
<keyword evidence="7" id="KW-0805">Transcription regulation</keyword>
<dbReference type="GO" id="GO:0032259">
    <property type="term" value="P:methylation"/>
    <property type="evidence" value="ECO:0007669"/>
    <property type="project" value="UniProtKB-KW"/>
</dbReference>
<feature type="active site" description="Nucleophile; methyl group acceptor from either O6-methylguanine or O4-methylthymine" evidence="13">
    <location>
        <position position="315"/>
    </location>
</feature>
<evidence type="ECO:0000256" key="12">
    <source>
        <dbReference type="HAMAP-Rule" id="MF_00772"/>
    </source>
</evidence>
<keyword evidence="17" id="KW-1185">Reference proteome</keyword>
<keyword evidence="3 12" id="KW-0963">Cytoplasm</keyword>
<dbReference type="Gene3D" id="3.40.10.10">
    <property type="entry name" value="DNA Methylphosphotriester Repair Domain"/>
    <property type="match status" value="1"/>
</dbReference>
<dbReference type="InterPro" id="IPR036217">
    <property type="entry name" value="MethylDNA_cys_MeTrfase_DNAb"/>
</dbReference>
<keyword evidence="9" id="KW-0804">Transcription</keyword>
<feature type="binding site" evidence="14">
    <location>
        <position position="38"/>
    </location>
    <ligand>
        <name>Zn(2+)</name>
        <dbReference type="ChEBI" id="CHEBI:29105"/>
    </ligand>
</feature>